<evidence type="ECO:0000313" key="2">
    <source>
        <dbReference type="EMBL" id="KAF9483621.1"/>
    </source>
</evidence>
<evidence type="ECO:0008006" key="4">
    <source>
        <dbReference type="Google" id="ProtNLM"/>
    </source>
</evidence>
<reference evidence="2" key="1">
    <citation type="submission" date="2020-11" db="EMBL/GenBank/DDBJ databases">
        <authorList>
            <consortium name="DOE Joint Genome Institute"/>
            <person name="Ahrendt S."/>
            <person name="Riley R."/>
            <person name="Andreopoulos W."/>
            <person name="Labutti K."/>
            <person name="Pangilinan J."/>
            <person name="Ruiz-Duenas F.J."/>
            <person name="Barrasa J.M."/>
            <person name="Sanchez-Garcia M."/>
            <person name="Camarero S."/>
            <person name="Miyauchi S."/>
            <person name="Serrano A."/>
            <person name="Linde D."/>
            <person name="Babiker R."/>
            <person name="Drula E."/>
            <person name="Ayuso-Fernandez I."/>
            <person name="Pacheco R."/>
            <person name="Padilla G."/>
            <person name="Ferreira P."/>
            <person name="Barriuso J."/>
            <person name="Kellner H."/>
            <person name="Castanera R."/>
            <person name="Alfaro M."/>
            <person name="Ramirez L."/>
            <person name="Pisabarro A.G."/>
            <person name="Kuo A."/>
            <person name="Tritt A."/>
            <person name="Lipzen A."/>
            <person name="He G."/>
            <person name="Yan M."/>
            <person name="Ng V."/>
            <person name="Cullen D."/>
            <person name="Martin F."/>
            <person name="Rosso M.-N."/>
            <person name="Henrissat B."/>
            <person name="Hibbett D."/>
            <person name="Martinez A.T."/>
            <person name="Grigoriev I.V."/>
        </authorList>
    </citation>
    <scope>NUCLEOTIDE SEQUENCE</scope>
    <source>
        <strain evidence="2">CIRM-BRFM 674</strain>
    </source>
</reference>
<sequence>MVTQSSQRKRPRETAEVNAAVDAPTVVDRDVEPIVRDNNCYRENGDCVIPVGRMLFKIHRFLLKKDASAFAGMFSKPEGNSTGAKRNTDDNPIILDDEPDEV</sequence>
<organism evidence="2 3">
    <name type="scientific">Pholiota conissans</name>
    <dbReference type="NCBI Taxonomy" id="109636"/>
    <lineage>
        <taxon>Eukaryota</taxon>
        <taxon>Fungi</taxon>
        <taxon>Dikarya</taxon>
        <taxon>Basidiomycota</taxon>
        <taxon>Agaricomycotina</taxon>
        <taxon>Agaricomycetes</taxon>
        <taxon>Agaricomycetidae</taxon>
        <taxon>Agaricales</taxon>
        <taxon>Agaricineae</taxon>
        <taxon>Strophariaceae</taxon>
        <taxon>Pholiota</taxon>
    </lineage>
</organism>
<evidence type="ECO:0000256" key="1">
    <source>
        <dbReference type="SAM" id="MobiDB-lite"/>
    </source>
</evidence>
<dbReference type="AlphaFoldDB" id="A0A9P6CX33"/>
<keyword evidence="3" id="KW-1185">Reference proteome</keyword>
<proteinExistence type="predicted"/>
<comment type="caution">
    <text evidence="2">The sequence shown here is derived from an EMBL/GenBank/DDBJ whole genome shotgun (WGS) entry which is preliminary data.</text>
</comment>
<dbReference type="Proteomes" id="UP000807469">
    <property type="component" value="Unassembled WGS sequence"/>
</dbReference>
<dbReference type="OrthoDB" id="3066584at2759"/>
<accession>A0A9P6CX33</accession>
<evidence type="ECO:0000313" key="3">
    <source>
        <dbReference type="Proteomes" id="UP000807469"/>
    </source>
</evidence>
<dbReference type="EMBL" id="MU155152">
    <property type="protein sequence ID" value="KAF9483621.1"/>
    <property type="molecule type" value="Genomic_DNA"/>
</dbReference>
<gene>
    <name evidence="2" type="ORF">BDN70DRAFT_873705</name>
</gene>
<feature type="region of interest" description="Disordered" evidence="1">
    <location>
        <begin position="75"/>
        <end position="102"/>
    </location>
</feature>
<name>A0A9P6CX33_9AGAR</name>
<protein>
    <recommendedName>
        <fullName evidence="4">BTB domain-containing protein</fullName>
    </recommendedName>
</protein>